<evidence type="ECO:0000313" key="5">
    <source>
        <dbReference type="Proteomes" id="UP000014500"/>
    </source>
</evidence>
<dbReference type="eggNOG" id="KOG3700">
    <property type="taxonomic scope" value="Eukaryota"/>
</dbReference>
<keyword evidence="1" id="KW-0472">Membrane</keyword>
<feature type="transmembrane region" description="Helical" evidence="1">
    <location>
        <begin position="452"/>
        <end position="471"/>
    </location>
</feature>
<reference evidence="5" key="1">
    <citation type="submission" date="2011-05" db="EMBL/GenBank/DDBJ databases">
        <authorList>
            <person name="Richards S.R."/>
            <person name="Qu J."/>
            <person name="Jiang H."/>
            <person name="Jhangiani S.N."/>
            <person name="Agravi P."/>
            <person name="Goodspeed R."/>
            <person name="Gross S."/>
            <person name="Mandapat C."/>
            <person name="Jackson L."/>
            <person name="Mathew T."/>
            <person name="Pu L."/>
            <person name="Thornton R."/>
            <person name="Saada N."/>
            <person name="Wilczek-Boney K.B."/>
            <person name="Lee S."/>
            <person name="Kovar C."/>
            <person name="Wu Y."/>
            <person name="Scherer S.E."/>
            <person name="Worley K.C."/>
            <person name="Muzny D.M."/>
            <person name="Gibbs R."/>
        </authorList>
    </citation>
    <scope>NUCLEOTIDE SEQUENCE</scope>
    <source>
        <strain evidence="5">Brora</strain>
    </source>
</reference>
<name>T1J394_STRMM</name>
<feature type="transmembrane region" description="Helical" evidence="1">
    <location>
        <begin position="219"/>
        <end position="241"/>
    </location>
</feature>
<dbReference type="PANTHER" id="PTHR11161">
    <property type="entry name" value="O-ACYLTRANSFERASE"/>
    <property type="match status" value="1"/>
</dbReference>
<dbReference type="PANTHER" id="PTHR11161:SF69">
    <property type="entry name" value="NOSE RESISTANT TO FLUOXETINE PROTEIN 6-LIKE PROTEIN"/>
    <property type="match status" value="1"/>
</dbReference>
<dbReference type="InterPro" id="IPR002656">
    <property type="entry name" value="Acyl_transf_3_dom"/>
</dbReference>
<dbReference type="SMART" id="SM00703">
    <property type="entry name" value="NRF"/>
    <property type="match status" value="1"/>
</dbReference>
<dbReference type="HOGENOM" id="CLU_007874_3_2_1"/>
<dbReference type="PhylomeDB" id="T1J394"/>
<feature type="transmembrane region" description="Helical" evidence="1">
    <location>
        <begin position="320"/>
        <end position="338"/>
    </location>
</feature>
<organism evidence="4 5">
    <name type="scientific">Strigamia maritima</name>
    <name type="common">European centipede</name>
    <name type="synonym">Geophilus maritimus</name>
    <dbReference type="NCBI Taxonomy" id="126957"/>
    <lineage>
        <taxon>Eukaryota</taxon>
        <taxon>Metazoa</taxon>
        <taxon>Ecdysozoa</taxon>
        <taxon>Arthropoda</taxon>
        <taxon>Myriapoda</taxon>
        <taxon>Chilopoda</taxon>
        <taxon>Pleurostigmophora</taxon>
        <taxon>Geophilomorpha</taxon>
        <taxon>Linotaeniidae</taxon>
        <taxon>Strigamia</taxon>
    </lineage>
</organism>
<keyword evidence="1" id="KW-1133">Transmembrane helix</keyword>
<evidence type="ECO:0000313" key="4">
    <source>
        <dbReference type="EnsemblMetazoa" id="SMAR008055-PA"/>
    </source>
</evidence>
<dbReference type="Proteomes" id="UP000014500">
    <property type="component" value="Unassembled WGS sequence"/>
</dbReference>
<dbReference type="InterPro" id="IPR006621">
    <property type="entry name" value="Nose-resist-to-fluoxetine_N"/>
</dbReference>
<feature type="chain" id="PRO_5004579844" description="Nose resistant-to-fluoxetine protein N-terminal domain-containing protein" evidence="2">
    <location>
        <begin position="19"/>
        <end position="558"/>
    </location>
</feature>
<dbReference type="OMA" id="IDMATID"/>
<sequence length="558" mass="64074">MKFYATVLILFVINYSQSQQLNPNSSSKVSLVSNLIQAIEPNDLKNIFLGNYDVNVTRNLLQTLKKVKPDDATECVVDVFAFLFGLVKRDYWAIQLFDAQGKIPSGLTDGNIIWSGSYKVCKEVVQGPPYSPQFQKPFKGKYCWALLNVDTSWIEVPVKNLAIPPVRWGLCVPDTCSRDDIYGFLTAVTDFKLIKKFANVSDIICLPEPIDFWHDKKSVIAFVICIILGVMILLATAYDVCLKYHKIRYARLASHGTSSLDGDITFASNGVLASPEYNDDSKEILEQEAGEVLWQKIILAFSIRRNFPQIINLRQREIKIALLGWNSNNLLTVTDVLLSAVFELIAVAVLAADTFFLLSGLLVSYLYFMHCEQNNQRMSWIKFYLYRYLRVTPLYILFIIVLDSSLIIYFGSGPFWPTNGFEGNNCHNNWWWNMLYINNYTPSKYMCLQQSWYLANDMQFYIFSPVILILLSRYFSFGLVVSGIFIFISWVTSGVLSVHYGIGADIDLMKIPPNTDSYFEAVDNFYYKPYLHIAPYVIGILCGWLLYRTKFQQRLKWL</sequence>
<feature type="transmembrane region" description="Helical" evidence="1">
    <location>
        <begin position="529"/>
        <end position="547"/>
    </location>
</feature>
<feature type="transmembrane region" description="Helical" evidence="1">
    <location>
        <begin position="388"/>
        <end position="410"/>
    </location>
</feature>
<keyword evidence="5" id="KW-1185">Reference proteome</keyword>
<dbReference type="GO" id="GO:0016747">
    <property type="term" value="F:acyltransferase activity, transferring groups other than amino-acyl groups"/>
    <property type="evidence" value="ECO:0007669"/>
    <property type="project" value="InterPro"/>
</dbReference>
<feature type="domain" description="Nose resistant-to-fluoxetine protein N-terminal" evidence="3">
    <location>
        <begin position="72"/>
        <end position="202"/>
    </location>
</feature>
<accession>T1J394</accession>
<proteinExistence type="predicted"/>
<feature type="transmembrane region" description="Helical" evidence="1">
    <location>
        <begin position="344"/>
        <end position="368"/>
    </location>
</feature>
<evidence type="ECO:0000256" key="1">
    <source>
        <dbReference type="SAM" id="Phobius"/>
    </source>
</evidence>
<evidence type="ECO:0000256" key="2">
    <source>
        <dbReference type="SAM" id="SignalP"/>
    </source>
</evidence>
<keyword evidence="1" id="KW-0812">Transmembrane</keyword>
<feature type="signal peptide" evidence="2">
    <location>
        <begin position="1"/>
        <end position="18"/>
    </location>
</feature>
<dbReference type="STRING" id="126957.T1J394"/>
<dbReference type="InterPro" id="IPR052728">
    <property type="entry name" value="O2_lipid_transport_reg"/>
</dbReference>
<dbReference type="AlphaFoldDB" id="T1J394"/>
<dbReference type="Pfam" id="PF20146">
    <property type="entry name" value="NRF"/>
    <property type="match status" value="1"/>
</dbReference>
<dbReference type="EMBL" id="JH431820">
    <property type="status" value="NOT_ANNOTATED_CDS"/>
    <property type="molecule type" value="Genomic_DNA"/>
</dbReference>
<protein>
    <recommendedName>
        <fullName evidence="3">Nose resistant-to-fluoxetine protein N-terminal domain-containing protein</fullName>
    </recommendedName>
</protein>
<feature type="transmembrane region" description="Helical" evidence="1">
    <location>
        <begin position="478"/>
        <end position="502"/>
    </location>
</feature>
<evidence type="ECO:0000259" key="3">
    <source>
        <dbReference type="SMART" id="SM00703"/>
    </source>
</evidence>
<keyword evidence="2" id="KW-0732">Signal</keyword>
<dbReference type="EnsemblMetazoa" id="SMAR008055-RA">
    <property type="protein sequence ID" value="SMAR008055-PA"/>
    <property type="gene ID" value="SMAR008055"/>
</dbReference>
<reference evidence="4" key="2">
    <citation type="submission" date="2015-02" db="UniProtKB">
        <authorList>
            <consortium name="EnsemblMetazoa"/>
        </authorList>
    </citation>
    <scope>IDENTIFICATION</scope>
</reference>
<dbReference type="Pfam" id="PF01757">
    <property type="entry name" value="Acyl_transf_3"/>
    <property type="match status" value="1"/>
</dbReference>